<dbReference type="OrthoDB" id="2692071at2759"/>
<organism evidence="1 2">
    <name type="scientific">Rhizopogon vesiculosus</name>
    <dbReference type="NCBI Taxonomy" id="180088"/>
    <lineage>
        <taxon>Eukaryota</taxon>
        <taxon>Fungi</taxon>
        <taxon>Dikarya</taxon>
        <taxon>Basidiomycota</taxon>
        <taxon>Agaricomycotina</taxon>
        <taxon>Agaricomycetes</taxon>
        <taxon>Agaricomycetidae</taxon>
        <taxon>Boletales</taxon>
        <taxon>Suillineae</taxon>
        <taxon>Rhizopogonaceae</taxon>
        <taxon>Rhizopogon</taxon>
    </lineage>
</organism>
<accession>A0A1J8PMK3</accession>
<protein>
    <submittedName>
        <fullName evidence="1">Uncharacterized protein</fullName>
    </submittedName>
</protein>
<gene>
    <name evidence="1" type="ORF">AZE42_07039</name>
</gene>
<proteinExistence type="predicted"/>
<feature type="non-terminal residue" evidence="1">
    <location>
        <position position="1"/>
    </location>
</feature>
<dbReference type="EMBL" id="LVVM01005520">
    <property type="protein sequence ID" value="OJA10350.1"/>
    <property type="molecule type" value="Genomic_DNA"/>
</dbReference>
<sequence>SLITFEVQLCPVREKSVKFSFNSRKRSTRSAVFRSMANATSGTTGKAHLRIGLLTLSHHRVSLRLRGSWAIVEMDKLWNDLHKTISLVKVNKSQPGPGTFGHIVGGHDAGYFGRVVGP</sequence>
<keyword evidence="2" id="KW-1185">Reference proteome</keyword>
<reference evidence="1 2" key="1">
    <citation type="submission" date="2016-03" db="EMBL/GenBank/DDBJ databases">
        <title>Comparative genomics of the ectomycorrhizal sister species Rhizopogon vinicolor and Rhizopogon vesiculosus (Basidiomycota: Boletales) reveals a divergence of the mating type B locus.</title>
        <authorList>
            <person name="Mujic A.B."/>
            <person name="Kuo A."/>
            <person name="Tritt A."/>
            <person name="Lipzen A."/>
            <person name="Chen C."/>
            <person name="Johnson J."/>
            <person name="Sharma A."/>
            <person name="Barry K."/>
            <person name="Grigoriev I.V."/>
            <person name="Spatafora J.W."/>
        </authorList>
    </citation>
    <scope>NUCLEOTIDE SEQUENCE [LARGE SCALE GENOMIC DNA]</scope>
    <source>
        <strain evidence="1 2">AM-OR11-056</strain>
    </source>
</reference>
<dbReference type="Proteomes" id="UP000183567">
    <property type="component" value="Unassembled WGS sequence"/>
</dbReference>
<comment type="caution">
    <text evidence="1">The sequence shown here is derived from an EMBL/GenBank/DDBJ whole genome shotgun (WGS) entry which is preliminary data.</text>
</comment>
<evidence type="ECO:0000313" key="2">
    <source>
        <dbReference type="Proteomes" id="UP000183567"/>
    </source>
</evidence>
<evidence type="ECO:0000313" key="1">
    <source>
        <dbReference type="EMBL" id="OJA10350.1"/>
    </source>
</evidence>
<dbReference type="AlphaFoldDB" id="A0A1J8PMK3"/>
<dbReference type="STRING" id="180088.A0A1J8PMK3"/>
<name>A0A1J8PMK3_9AGAM</name>